<dbReference type="SMART" id="SM00448">
    <property type="entry name" value="REC"/>
    <property type="match status" value="1"/>
</dbReference>
<dbReference type="GO" id="GO:0032993">
    <property type="term" value="C:protein-DNA complex"/>
    <property type="evidence" value="ECO:0007669"/>
    <property type="project" value="TreeGrafter"/>
</dbReference>
<keyword evidence="3" id="KW-0805">Transcription regulation</keyword>
<dbReference type="GO" id="GO:0000156">
    <property type="term" value="F:phosphorelay response regulator activity"/>
    <property type="evidence" value="ECO:0007669"/>
    <property type="project" value="TreeGrafter"/>
</dbReference>
<dbReference type="AlphaFoldDB" id="A0AA86MVI1"/>
<dbReference type="GO" id="GO:0006355">
    <property type="term" value="P:regulation of DNA-templated transcription"/>
    <property type="evidence" value="ECO:0007669"/>
    <property type="project" value="TreeGrafter"/>
</dbReference>
<dbReference type="InterPro" id="IPR011006">
    <property type="entry name" value="CheY-like_superfamily"/>
</dbReference>
<dbReference type="RefSeq" id="WP_289266783.1">
    <property type="nucleotide sequence ID" value="NZ_OX365700.1"/>
</dbReference>
<gene>
    <name evidence="8" type="ORF">DNFV4_00175</name>
</gene>
<feature type="modified residue" description="4-aspartylphosphate" evidence="6">
    <location>
        <position position="59"/>
    </location>
</feature>
<dbReference type="KEGG" id="nti:DNFV4_00175"/>
<keyword evidence="4" id="KW-0238">DNA-binding</keyword>
<name>A0AA86MVI1_9BACT</name>
<feature type="domain" description="Response regulatory" evidence="7">
    <location>
        <begin position="2"/>
        <end position="126"/>
    </location>
</feature>
<evidence type="ECO:0000259" key="7">
    <source>
        <dbReference type="PROSITE" id="PS50110"/>
    </source>
</evidence>
<evidence type="ECO:0000256" key="5">
    <source>
        <dbReference type="ARBA" id="ARBA00023163"/>
    </source>
</evidence>
<protein>
    <submittedName>
        <fullName evidence="8">Response regulator</fullName>
    </submittedName>
</protein>
<dbReference type="Proteomes" id="UP001179121">
    <property type="component" value="Chromosome"/>
</dbReference>
<reference evidence="8" key="1">
    <citation type="submission" date="2022-10" db="EMBL/GenBank/DDBJ databases">
        <authorList>
            <person name="Koch H."/>
        </authorList>
    </citation>
    <scope>NUCLEOTIDE SEQUENCE</scope>
    <source>
        <strain evidence="8">DNF</strain>
    </source>
</reference>
<keyword evidence="2" id="KW-0902">Two-component regulatory system</keyword>
<evidence type="ECO:0000313" key="8">
    <source>
        <dbReference type="EMBL" id="CAI4029757.1"/>
    </source>
</evidence>
<dbReference type="PROSITE" id="PS50110">
    <property type="entry name" value="RESPONSE_REGULATORY"/>
    <property type="match status" value="1"/>
</dbReference>
<dbReference type="InterPro" id="IPR001789">
    <property type="entry name" value="Sig_transdc_resp-reg_receiver"/>
</dbReference>
<dbReference type="GO" id="GO:0005829">
    <property type="term" value="C:cytosol"/>
    <property type="evidence" value="ECO:0007669"/>
    <property type="project" value="TreeGrafter"/>
</dbReference>
<proteinExistence type="predicted"/>
<dbReference type="GO" id="GO:0000976">
    <property type="term" value="F:transcription cis-regulatory region binding"/>
    <property type="evidence" value="ECO:0007669"/>
    <property type="project" value="TreeGrafter"/>
</dbReference>
<dbReference type="Pfam" id="PF00072">
    <property type="entry name" value="Response_reg"/>
    <property type="match status" value="1"/>
</dbReference>
<dbReference type="Gene3D" id="3.40.50.2300">
    <property type="match status" value="1"/>
</dbReference>
<dbReference type="InterPro" id="IPR039420">
    <property type="entry name" value="WalR-like"/>
</dbReference>
<evidence type="ECO:0000256" key="2">
    <source>
        <dbReference type="ARBA" id="ARBA00023012"/>
    </source>
</evidence>
<dbReference type="PANTHER" id="PTHR48111:SF1">
    <property type="entry name" value="TWO-COMPONENT RESPONSE REGULATOR ORR33"/>
    <property type="match status" value="1"/>
</dbReference>
<evidence type="ECO:0000256" key="3">
    <source>
        <dbReference type="ARBA" id="ARBA00023015"/>
    </source>
</evidence>
<evidence type="ECO:0000256" key="1">
    <source>
        <dbReference type="ARBA" id="ARBA00022553"/>
    </source>
</evidence>
<dbReference type="PANTHER" id="PTHR48111">
    <property type="entry name" value="REGULATOR OF RPOS"/>
    <property type="match status" value="1"/>
</dbReference>
<evidence type="ECO:0000256" key="6">
    <source>
        <dbReference type="PROSITE-ProRule" id="PRU00169"/>
    </source>
</evidence>
<evidence type="ECO:0000256" key="4">
    <source>
        <dbReference type="ARBA" id="ARBA00023125"/>
    </source>
</evidence>
<keyword evidence="9" id="KW-1185">Reference proteome</keyword>
<dbReference type="EMBL" id="OX365700">
    <property type="protein sequence ID" value="CAI4029757.1"/>
    <property type="molecule type" value="Genomic_DNA"/>
</dbReference>
<accession>A0AA86MVI1</accession>
<keyword evidence="5" id="KW-0804">Transcription</keyword>
<sequence>MSILLVDDSPDARLLIQSMLREAGYRDVLAVRSAEEAFAKLGLASSAAKASAIDLILMDIAMPEVDGIEACRRIKGSSQLQDVPILMVTVRDKTSFLPKAFEAGATDYICKPVDRVELVARVRLALRLKEEIDARKAWERDLTKTVEDMNRTIETLTMLCKLLHVCPTCKTLHSNPASLPRLEGYLLANPDLTFSQALCAACGAKPH</sequence>
<evidence type="ECO:0000313" key="9">
    <source>
        <dbReference type="Proteomes" id="UP001179121"/>
    </source>
</evidence>
<dbReference type="SUPFAM" id="SSF52172">
    <property type="entry name" value="CheY-like"/>
    <property type="match status" value="1"/>
</dbReference>
<keyword evidence="1 6" id="KW-0597">Phosphoprotein</keyword>
<organism evidence="8 9">
    <name type="scientific">Nitrospira tepida</name>
    <dbReference type="NCBI Taxonomy" id="2973512"/>
    <lineage>
        <taxon>Bacteria</taxon>
        <taxon>Pseudomonadati</taxon>
        <taxon>Nitrospirota</taxon>
        <taxon>Nitrospiria</taxon>
        <taxon>Nitrospirales</taxon>
        <taxon>Nitrospiraceae</taxon>
        <taxon>Nitrospira</taxon>
    </lineage>
</organism>